<name>A0A1I0BZY3_9GAMM</name>
<dbReference type="SMART" id="SM00480">
    <property type="entry name" value="POL3Bc"/>
    <property type="match status" value="1"/>
</dbReference>
<evidence type="ECO:0000313" key="15">
    <source>
        <dbReference type="Proteomes" id="UP000242642"/>
    </source>
</evidence>
<dbReference type="Pfam" id="PF00712">
    <property type="entry name" value="DNA_pol3_beta"/>
    <property type="match status" value="1"/>
</dbReference>
<dbReference type="PANTHER" id="PTHR30478:SF0">
    <property type="entry name" value="BETA SLIDING CLAMP"/>
    <property type="match status" value="1"/>
</dbReference>
<keyword evidence="6 10" id="KW-0548">Nucleotidyltransferase</keyword>
<evidence type="ECO:0000259" key="11">
    <source>
        <dbReference type="Pfam" id="PF00712"/>
    </source>
</evidence>
<dbReference type="GO" id="GO:0009360">
    <property type="term" value="C:DNA polymerase III complex"/>
    <property type="evidence" value="ECO:0007669"/>
    <property type="project" value="InterPro"/>
</dbReference>
<comment type="function">
    <text evidence="10">Confers DNA tethering and processivity to DNA polymerases and other proteins. Acts as a clamp, forming a ring around DNA (a reaction catalyzed by the clamp-loading complex) which diffuses in an ATP-independent manner freely and bidirectionally along dsDNA. Initially characterized for its ability to contact the catalytic subunit of DNA polymerase III (Pol III), a complex, multichain enzyme responsible for most of the replicative synthesis in bacteria; Pol III exhibits 3'-5' exonuclease proofreading activity. The beta chain is required for initiation of replication as well as for processivity of DNA replication.</text>
</comment>
<keyword evidence="9" id="KW-0238">DNA-binding</keyword>
<comment type="similarity">
    <text evidence="2 10">Belongs to the beta sliding clamp family.</text>
</comment>
<dbReference type="PIRSF" id="PIRSF000804">
    <property type="entry name" value="DNA_pol_III_b"/>
    <property type="match status" value="1"/>
</dbReference>
<dbReference type="GO" id="GO:0006271">
    <property type="term" value="P:DNA strand elongation involved in DNA replication"/>
    <property type="evidence" value="ECO:0007669"/>
    <property type="project" value="TreeGrafter"/>
</dbReference>
<feature type="domain" description="DNA polymerase III beta sliding clamp C-terminal" evidence="13">
    <location>
        <begin position="245"/>
        <end position="365"/>
    </location>
</feature>
<dbReference type="CDD" id="cd00140">
    <property type="entry name" value="beta_clamp"/>
    <property type="match status" value="1"/>
</dbReference>
<sequence length="366" mass="41593">MRISINREQIIKPLQLVNNCIPPKHQMPILANVLLRVKDNYLTLIGTDLEIEMLCNIPLSEPCEEGEITVPSKKLMDIIRGFPVGVEVKIVRDEDRVTISSGRSRYSLNALAADDYPNLNEFESNSSFYIPQHTLKQLIESTQFSMAQQDIRFYLNGLLLEINDHTIRTVATDGHRLALCEKILEEPIADNSVIIPRKSILELVKLLDNAEQPLHLKVNQGNLQADFGETIFTTKLIDGKYPDYRRTLPKAPDKIITVETEELRQALIRANVLSNDRFKGVRLSLINEQLIIQTNNPEHEEAEEVLDVQYNGPEIEIGLNIVYLLDVLNTIKTGETQIHLTDTVSSVLVTDKMNDSTKYVIMPMRL</sequence>
<keyword evidence="7 10" id="KW-0235">DNA replication</keyword>
<dbReference type="Gene3D" id="3.70.10.10">
    <property type="match status" value="1"/>
</dbReference>
<evidence type="ECO:0000259" key="13">
    <source>
        <dbReference type="Pfam" id="PF02768"/>
    </source>
</evidence>
<keyword evidence="15" id="KW-1185">Reference proteome</keyword>
<comment type="subunit">
    <text evidence="10">Forms a ring-shaped head-to-tail homodimer around DNA.</text>
</comment>
<dbReference type="NCBIfam" id="TIGR00663">
    <property type="entry name" value="dnan"/>
    <property type="match status" value="1"/>
</dbReference>
<dbReference type="SUPFAM" id="SSF55979">
    <property type="entry name" value="DNA clamp"/>
    <property type="match status" value="3"/>
</dbReference>
<dbReference type="AlphaFoldDB" id="A0A1I0BZY3"/>
<dbReference type="RefSeq" id="WP_093319087.1">
    <property type="nucleotide sequence ID" value="NZ_FOHV01000009.1"/>
</dbReference>
<evidence type="ECO:0000256" key="1">
    <source>
        <dbReference type="ARBA" id="ARBA00004496"/>
    </source>
</evidence>
<dbReference type="Pfam" id="PF02767">
    <property type="entry name" value="DNA_pol3_beta_2"/>
    <property type="match status" value="1"/>
</dbReference>
<evidence type="ECO:0000313" key="14">
    <source>
        <dbReference type="EMBL" id="SET12626.1"/>
    </source>
</evidence>
<feature type="domain" description="DNA polymerase III beta sliding clamp N-terminal" evidence="11">
    <location>
        <begin position="1"/>
        <end position="119"/>
    </location>
</feature>
<dbReference type="GO" id="GO:0005737">
    <property type="term" value="C:cytoplasm"/>
    <property type="evidence" value="ECO:0007669"/>
    <property type="project" value="UniProtKB-SubCell"/>
</dbReference>
<dbReference type="InterPro" id="IPR022635">
    <property type="entry name" value="DNA_polIII_beta_C"/>
</dbReference>
<organism evidence="14 15">
    <name type="scientific">Thorsellia anophelis DSM 18579</name>
    <dbReference type="NCBI Taxonomy" id="1123402"/>
    <lineage>
        <taxon>Bacteria</taxon>
        <taxon>Pseudomonadati</taxon>
        <taxon>Pseudomonadota</taxon>
        <taxon>Gammaproteobacteria</taxon>
        <taxon>Enterobacterales</taxon>
        <taxon>Thorselliaceae</taxon>
        <taxon>Thorsellia</taxon>
    </lineage>
</organism>
<evidence type="ECO:0000256" key="5">
    <source>
        <dbReference type="ARBA" id="ARBA00022679"/>
    </source>
</evidence>
<dbReference type="PANTHER" id="PTHR30478">
    <property type="entry name" value="DNA POLYMERASE III SUBUNIT BETA"/>
    <property type="match status" value="1"/>
</dbReference>
<evidence type="ECO:0000259" key="12">
    <source>
        <dbReference type="Pfam" id="PF02767"/>
    </source>
</evidence>
<keyword evidence="8 10" id="KW-0239">DNA-directed DNA polymerase</keyword>
<comment type="subcellular location">
    <subcellularLocation>
        <location evidence="1 10">Cytoplasm</location>
    </subcellularLocation>
</comment>
<dbReference type="OrthoDB" id="8421503at2"/>
<dbReference type="InterPro" id="IPR022634">
    <property type="entry name" value="DNA_polIII_beta_N"/>
</dbReference>
<dbReference type="InterPro" id="IPR022637">
    <property type="entry name" value="DNA_polIII_beta_cen"/>
</dbReference>
<keyword evidence="5 10" id="KW-0808">Transferase</keyword>
<gene>
    <name evidence="14" type="ORF">SAMN02583745_01433</name>
</gene>
<reference evidence="15" key="1">
    <citation type="submission" date="2016-10" db="EMBL/GenBank/DDBJ databases">
        <authorList>
            <person name="Varghese N."/>
            <person name="Submissions S."/>
        </authorList>
    </citation>
    <scope>NUCLEOTIDE SEQUENCE [LARGE SCALE GENOMIC DNA]</scope>
    <source>
        <strain evidence="15">DSM 18579</strain>
    </source>
</reference>
<evidence type="ECO:0000256" key="3">
    <source>
        <dbReference type="ARBA" id="ARBA00021035"/>
    </source>
</evidence>
<proteinExistence type="inferred from homology"/>
<evidence type="ECO:0000256" key="6">
    <source>
        <dbReference type="ARBA" id="ARBA00022695"/>
    </source>
</evidence>
<keyword evidence="4 10" id="KW-0963">Cytoplasm</keyword>
<protein>
    <recommendedName>
        <fullName evidence="3 10">Beta sliding clamp</fullName>
    </recommendedName>
</protein>
<dbReference type="Proteomes" id="UP000242642">
    <property type="component" value="Unassembled WGS sequence"/>
</dbReference>
<evidence type="ECO:0000256" key="8">
    <source>
        <dbReference type="ARBA" id="ARBA00022932"/>
    </source>
</evidence>
<dbReference type="GO" id="GO:0003887">
    <property type="term" value="F:DNA-directed DNA polymerase activity"/>
    <property type="evidence" value="ECO:0007669"/>
    <property type="project" value="UniProtKB-UniRule"/>
</dbReference>
<evidence type="ECO:0000256" key="10">
    <source>
        <dbReference type="PIRNR" id="PIRNR000804"/>
    </source>
</evidence>
<dbReference type="GO" id="GO:0003677">
    <property type="term" value="F:DNA binding"/>
    <property type="evidence" value="ECO:0007669"/>
    <property type="project" value="UniProtKB-UniRule"/>
</dbReference>
<feature type="domain" description="DNA polymerase III beta sliding clamp central" evidence="12">
    <location>
        <begin position="130"/>
        <end position="243"/>
    </location>
</feature>
<dbReference type="EMBL" id="FOHV01000009">
    <property type="protein sequence ID" value="SET12626.1"/>
    <property type="molecule type" value="Genomic_DNA"/>
</dbReference>
<evidence type="ECO:0000256" key="2">
    <source>
        <dbReference type="ARBA" id="ARBA00010752"/>
    </source>
</evidence>
<dbReference type="Gene3D" id="3.10.150.10">
    <property type="entry name" value="DNA Polymerase III, subunit A, domain 2"/>
    <property type="match status" value="1"/>
</dbReference>
<dbReference type="InterPro" id="IPR001001">
    <property type="entry name" value="DNA_polIII_beta"/>
</dbReference>
<evidence type="ECO:0000256" key="4">
    <source>
        <dbReference type="ARBA" id="ARBA00022490"/>
    </source>
</evidence>
<dbReference type="GO" id="GO:0008408">
    <property type="term" value="F:3'-5' exonuclease activity"/>
    <property type="evidence" value="ECO:0007669"/>
    <property type="project" value="InterPro"/>
</dbReference>
<dbReference type="STRING" id="1123402.SAMN02583745_01433"/>
<evidence type="ECO:0000256" key="9">
    <source>
        <dbReference type="ARBA" id="ARBA00023125"/>
    </source>
</evidence>
<evidence type="ECO:0000256" key="7">
    <source>
        <dbReference type="ARBA" id="ARBA00022705"/>
    </source>
</evidence>
<dbReference type="InterPro" id="IPR046938">
    <property type="entry name" value="DNA_clamp_sf"/>
</dbReference>
<accession>A0A1I0BZY3</accession>
<dbReference type="Pfam" id="PF02768">
    <property type="entry name" value="DNA_pol3_beta_3"/>
    <property type="match status" value="1"/>
</dbReference>